<dbReference type="SUPFAM" id="SSF52402">
    <property type="entry name" value="Adenine nucleotide alpha hydrolases-like"/>
    <property type="match status" value="1"/>
</dbReference>
<gene>
    <name evidence="1" type="ORF">UFOPK2169_00169</name>
</gene>
<sequence>MRMQNSEKIECVRCVMDISDPEIEFDSGGNCSHCRKAEALLAKNRENYLSSHLEETFDSIKTRNIKNKHDGIIGLSGGLDSAYVLTLAVEHGLRPLVVHVDAGWNSDISSSNIRALVEHYDLKLKTVVVNWDEMRRLQIAYLKSGLMNQDVPQDHAFFASLYRFSAQQQLNDVITGENVTTESILPRAWEYGAMDGRQVRAIARKFDGGSFSSFPFLTIPRLYVADFLLRRLQVHKPLTQVDYSKGEAQKKLNELIAWKHYEGKHGESSFTSFYQSVYLPRRFGIDKRRAYLSSLIVSGQVTRSDALQELAKKPVTETEERNMIAYVARKLDISVDELESYMHMEAVSHRKFPNHEYLLQLANSDFSKVFRRIVRS</sequence>
<protein>
    <submittedName>
        <fullName evidence="1">Unannotated protein</fullName>
    </submittedName>
</protein>
<evidence type="ECO:0000313" key="1">
    <source>
        <dbReference type="EMBL" id="CAB4642018.1"/>
    </source>
</evidence>
<dbReference type="AlphaFoldDB" id="A0A6J6JZR0"/>
<dbReference type="InterPro" id="IPR020022">
    <property type="entry name" value="N-acetyl_sugar_amidoTrfase"/>
</dbReference>
<name>A0A6J6JZR0_9ZZZZ</name>
<dbReference type="EMBL" id="CAEZWE010000003">
    <property type="protein sequence ID" value="CAB4642018.1"/>
    <property type="molecule type" value="Genomic_DNA"/>
</dbReference>
<dbReference type="NCBIfam" id="TIGR03573">
    <property type="entry name" value="WbuX"/>
    <property type="match status" value="1"/>
</dbReference>
<organism evidence="1">
    <name type="scientific">freshwater metagenome</name>
    <dbReference type="NCBI Taxonomy" id="449393"/>
    <lineage>
        <taxon>unclassified sequences</taxon>
        <taxon>metagenomes</taxon>
        <taxon>ecological metagenomes</taxon>
    </lineage>
</organism>
<proteinExistence type="predicted"/>
<accession>A0A6J6JZR0</accession>
<dbReference type="Gene3D" id="3.40.50.620">
    <property type="entry name" value="HUPs"/>
    <property type="match status" value="1"/>
</dbReference>
<dbReference type="InterPro" id="IPR014729">
    <property type="entry name" value="Rossmann-like_a/b/a_fold"/>
</dbReference>
<reference evidence="1" key="1">
    <citation type="submission" date="2020-05" db="EMBL/GenBank/DDBJ databases">
        <authorList>
            <person name="Chiriac C."/>
            <person name="Salcher M."/>
            <person name="Ghai R."/>
            <person name="Kavagutti S V."/>
        </authorList>
    </citation>
    <scope>NUCLEOTIDE SEQUENCE</scope>
</reference>